<dbReference type="Proteomes" id="UP000011648">
    <property type="component" value="Unassembled WGS sequence"/>
</dbReference>
<dbReference type="Gene3D" id="2.60.40.790">
    <property type="match status" value="1"/>
</dbReference>
<evidence type="ECO:0000313" key="6">
    <source>
        <dbReference type="Proteomes" id="UP000011648"/>
    </source>
</evidence>
<feature type="region of interest" description="Disordered" evidence="3">
    <location>
        <begin position="76"/>
        <end position="117"/>
    </location>
</feature>
<evidence type="ECO:0000256" key="2">
    <source>
        <dbReference type="RuleBase" id="RU003616"/>
    </source>
</evidence>
<dbReference type="OrthoDB" id="198277at2157"/>
<evidence type="ECO:0000313" key="5">
    <source>
        <dbReference type="EMBL" id="ELY87465.1"/>
    </source>
</evidence>
<gene>
    <name evidence="5" type="ORF">C484_17276</name>
</gene>
<dbReference type="InterPro" id="IPR002068">
    <property type="entry name" value="A-crystallin/Hsp20_dom"/>
</dbReference>
<comment type="caution">
    <text evidence="5">The sequence shown here is derived from an EMBL/GenBank/DDBJ whole genome shotgun (WGS) entry which is preliminary data.</text>
</comment>
<dbReference type="PROSITE" id="PS01031">
    <property type="entry name" value="SHSP"/>
    <property type="match status" value="1"/>
</dbReference>
<reference evidence="5 6" key="1">
    <citation type="journal article" date="2014" name="PLoS Genet.">
        <title>Phylogenetically driven sequencing of extremely halophilic archaea reveals strategies for static and dynamic osmo-response.</title>
        <authorList>
            <person name="Becker E.A."/>
            <person name="Seitzer P.M."/>
            <person name="Tritt A."/>
            <person name="Larsen D."/>
            <person name="Krusor M."/>
            <person name="Yao A.I."/>
            <person name="Wu D."/>
            <person name="Madern D."/>
            <person name="Eisen J.A."/>
            <person name="Darling A.E."/>
            <person name="Facciotti M.T."/>
        </authorList>
    </citation>
    <scope>NUCLEOTIDE SEQUENCE [LARGE SCALE GENOMIC DNA]</scope>
    <source>
        <strain evidence="5 6">DSM 12281</strain>
    </source>
</reference>
<dbReference type="EMBL" id="AOIL01000054">
    <property type="protein sequence ID" value="ELY87465.1"/>
    <property type="molecule type" value="Genomic_DNA"/>
</dbReference>
<dbReference type="Pfam" id="PF00011">
    <property type="entry name" value="HSP20"/>
    <property type="match status" value="1"/>
</dbReference>
<dbReference type="PATRIC" id="fig|1230458.4.peg.3504"/>
<dbReference type="STRING" id="1230458.C484_17276"/>
<keyword evidence="6" id="KW-1185">Reference proteome</keyword>
<dbReference type="SUPFAM" id="SSF49764">
    <property type="entry name" value="HSP20-like chaperones"/>
    <property type="match status" value="1"/>
</dbReference>
<keyword evidence="5" id="KW-0346">Stress response</keyword>
<evidence type="ECO:0000259" key="4">
    <source>
        <dbReference type="PROSITE" id="PS01031"/>
    </source>
</evidence>
<feature type="compositionally biased region" description="Acidic residues" evidence="3">
    <location>
        <begin position="76"/>
        <end position="86"/>
    </location>
</feature>
<feature type="domain" description="SHSP" evidence="4">
    <location>
        <begin position="28"/>
        <end position="143"/>
    </location>
</feature>
<organism evidence="5 6">
    <name type="scientific">Natrialba taiwanensis DSM 12281</name>
    <dbReference type="NCBI Taxonomy" id="1230458"/>
    <lineage>
        <taxon>Archaea</taxon>
        <taxon>Methanobacteriati</taxon>
        <taxon>Methanobacteriota</taxon>
        <taxon>Stenosarchaea group</taxon>
        <taxon>Halobacteria</taxon>
        <taxon>Halobacteriales</taxon>
        <taxon>Natrialbaceae</taxon>
        <taxon>Natrialba</taxon>
    </lineage>
</organism>
<dbReference type="CDD" id="cd06464">
    <property type="entry name" value="ACD_sHsps-like"/>
    <property type="match status" value="1"/>
</dbReference>
<dbReference type="AlphaFoldDB" id="L9ZLR4"/>
<dbReference type="InterPro" id="IPR008978">
    <property type="entry name" value="HSP20-like_chaperone"/>
</dbReference>
<protein>
    <submittedName>
        <fullName evidence="5">Heat shock protein Hsp20</fullName>
    </submittedName>
</protein>
<comment type="similarity">
    <text evidence="1 2">Belongs to the small heat shock protein (HSP20) family.</text>
</comment>
<name>L9ZLR4_9EURY</name>
<dbReference type="RefSeq" id="WP_006827091.1">
    <property type="nucleotide sequence ID" value="NZ_AOIL01000054.1"/>
</dbReference>
<evidence type="ECO:0000256" key="3">
    <source>
        <dbReference type="SAM" id="MobiDB-lite"/>
    </source>
</evidence>
<dbReference type="PANTHER" id="PTHR11527">
    <property type="entry name" value="HEAT-SHOCK PROTEIN 20 FAMILY MEMBER"/>
    <property type="match status" value="1"/>
</dbReference>
<proteinExistence type="inferred from homology"/>
<evidence type="ECO:0000256" key="1">
    <source>
        <dbReference type="PROSITE-ProRule" id="PRU00285"/>
    </source>
</evidence>
<accession>L9ZLR4</accession>
<dbReference type="InterPro" id="IPR031107">
    <property type="entry name" value="Small_HSP"/>
</dbReference>
<sequence length="143" mass="15944">MRRNPFDEIEEMLDRVSKQVEEGMASGGLQVPGTVPVDVTDTSDEFVVTADLPGYEVEDIDLTLTEGTVRLEASRDEEAEFADDEGEGRYLRHERTRKTANRSIRLPEPVDEDGVSAGYENGVLTVRLPKESGDEESKQIDIE</sequence>